<evidence type="ECO:0000256" key="6">
    <source>
        <dbReference type="ARBA" id="ARBA00022989"/>
    </source>
</evidence>
<dbReference type="GO" id="GO:0004930">
    <property type="term" value="F:G protein-coupled receptor activity"/>
    <property type="evidence" value="ECO:0007669"/>
    <property type="project" value="UniProtKB-KW"/>
</dbReference>
<dbReference type="PROSITE" id="PS00237">
    <property type="entry name" value="G_PROTEIN_RECEP_F1_1"/>
    <property type="match status" value="1"/>
</dbReference>
<dbReference type="PROSITE" id="PS50262">
    <property type="entry name" value="G_PROTEIN_RECEP_F1_2"/>
    <property type="match status" value="2"/>
</dbReference>
<dbReference type="InterPro" id="IPR052921">
    <property type="entry name" value="GPCR1_Superfamily_Member"/>
</dbReference>
<dbReference type="PANTHER" id="PTHR26451">
    <property type="entry name" value="G_PROTEIN_RECEP_F1_2 DOMAIN-CONTAINING PROTEIN"/>
    <property type="match status" value="1"/>
</dbReference>
<evidence type="ECO:0000256" key="3">
    <source>
        <dbReference type="ARBA" id="ARBA00022606"/>
    </source>
</evidence>
<evidence type="ECO:0000256" key="2">
    <source>
        <dbReference type="ARBA" id="ARBA00022475"/>
    </source>
</evidence>
<evidence type="ECO:0000256" key="10">
    <source>
        <dbReference type="ARBA" id="ARBA00023170"/>
    </source>
</evidence>
<keyword evidence="9" id="KW-1015">Disulfide bond</keyword>
<gene>
    <name evidence="15" type="ORF">ACEWY4_008538</name>
</gene>
<evidence type="ECO:0000259" key="14">
    <source>
        <dbReference type="PROSITE" id="PS50262"/>
    </source>
</evidence>
<evidence type="ECO:0000256" key="12">
    <source>
        <dbReference type="ARBA" id="ARBA00023224"/>
    </source>
</evidence>
<comment type="subcellular location">
    <subcellularLocation>
        <location evidence="1">Cell membrane</location>
        <topology evidence="1">Multi-pass membrane protein</topology>
    </subcellularLocation>
</comment>
<keyword evidence="12" id="KW-0807">Transducer</keyword>
<feature type="transmembrane region" description="Helical" evidence="13">
    <location>
        <begin position="433"/>
        <end position="455"/>
    </location>
</feature>
<feature type="transmembrane region" description="Helical" evidence="13">
    <location>
        <begin position="467"/>
        <end position="487"/>
    </location>
</feature>
<dbReference type="InterPro" id="IPR017452">
    <property type="entry name" value="GPCR_Rhodpsn_7TM"/>
</dbReference>
<keyword evidence="4 13" id="KW-0812">Transmembrane</keyword>
<organism evidence="15 16">
    <name type="scientific">Coilia grayii</name>
    <name type="common">Gray's grenadier anchovy</name>
    <dbReference type="NCBI Taxonomy" id="363190"/>
    <lineage>
        <taxon>Eukaryota</taxon>
        <taxon>Metazoa</taxon>
        <taxon>Chordata</taxon>
        <taxon>Craniata</taxon>
        <taxon>Vertebrata</taxon>
        <taxon>Euteleostomi</taxon>
        <taxon>Actinopterygii</taxon>
        <taxon>Neopterygii</taxon>
        <taxon>Teleostei</taxon>
        <taxon>Clupei</taxon>
        <taxon>Clupeiformes</taxon>
        <taxon>Clupeoidei</taxon>
        <taxon>Engraulidae</taxon>
        <taxon>Coilinae</taxon>
        <taxon>Coilia</taxon>
    </lineage>
</organism>
<accession>A0ABD1KB54</accession>
<feature type="transmembrane region" description="Helical" evidence="13">
    <location>
        <begin position="337"/>
        <end position="360"/>
    </location>
</feature>
<evidence type="ECO:0000256" key="5">
    <source>
        <dbReference type="ARBA" id="ARBA00022725"/>
    </source>
</evidence>
<reference evidence="15 16" key="1">
    <citation type="submission" date="2024-09" db="EMBL/GenBank/DDBJ databases">
        <title>A chromosome-level genome assembly of Gray's grenadier anchovy, Coilia grayii.</title>
        <authorList>
            <person name="Fu Z."/>
        </authorList>
    </citation>
    <scope>NUCLEOTIDE SEQUENCE [LARGE SCALE GENOMIC DNA]</scope>
    <source>
        <strain evidence="15">G4</strain>
        <tissue evidence="15">Muscle</tissue>
    </source>
</reference>
<keyword evidence="6 13" id="KW-1133">Transmembrane helix</keyword>
<dbReference type="Gene3D" id="1.20.1070.10">
    <property type="entry name" value="Rhodopsin 7-helix transmembrane proteins"/>
    <property type="match status" value="2"/>
</dbReference>
<evidence type="ECO:0000256" key="1">
    <source>
        <dbReference type="ARBA" id="ARBA00004651"/>
    </source>
</evidence>
<evidence type="ECO:0000256" key="11">
    <source>
        <dbReference type="ARBA" id="ARBA00023180"/>
    </source>
</evidence>
<dbReference type="EMBL" id="JBHFQA010000007">
    <property type="protein sequence ID" value="KAL2096390.1"/>
    <property type="molecule type" value="Genomic_DNA"/>
</dbReference>
<evidence type="ECO:0000313" key="15">
    <source>
        <dbReference type="EMBL" id="KAL2096390.1"/>
    </source>
</evidence>
<evidence type="ECO:0000256" key="4">
    <source>
        <dbReference type="ARBA" id="ARBA00022692"/>
    </source>
</evidence>
<keyword evidence="11" id="KW-0325">Glycoprotein</keyword>
<proteinExistence type="predicted"/>
<dbReference type="SUPFAM" id="SSF81321">
    <property type="entry name" value="Family A G protein-coupled receptor-like"/>
    <property type="match status" value="2"/>
</dbReference>
<sequence>MLIFYVTLTSLSCPGFSPSAEPVSNFTLLFTGYGPQGPTQYGVLFITLLLYIGTIVSNVAILLVIYFDSSLHKPMYIFLFNLAINGVLGSTAVCPKIMANLLKDNNYISVEGCLTQVLSINIYASCAYAIFAGMAYDRYVCICKPLQYHSIMTPSRVKVLLALIYILPVSLLSVQVYLTSRLPLCRHTINKLFCDNLAIVNLSCVKDVIGNLYGELGRNKLLYFFLTLVLYMAIITLNVTLIITIVVEKSLHEPMYIFLSSLCANGLYGTVGFYPKFLMDLLSDNAVISYAMCVTQTYIIYTSAMCEIAILTVMAYDRYVAICRPLQYHSILTPKSILRLLLLAWFYPLSMAAVTLILTIRLPICGSYIGKLFCDNPSILKQACYSAHANRLWSIIVIVGQILQAILIFASYAQIVHICMGSSKGRTKFTQTCLPHILAIFISTLAVLFDVLYSWDGSAELPLHVRNALGLQFLILPPFCNPLVYGLQLPRIRKTFFQKLRCSRTKVACKRPP</sequence>
<keyword evidence="5" id="KW-0552">Olfaction</keyword>
<feature type="domain" description="G-protein coupled receptors family 1 profile" evidence="14">
    <location>
        <begin position="57"/>
        <end position="239"/>
    </location>
</feature>
<feature type="transmembrane region" description="Helical" evidence="13">
    <location>
        <begin position="287"/>
        <end position="316"/>
    </location>
</feature>
<evidence type="ECO:0000256" key="9">
    <source>
        <dbReference type="ARBA" id="ARBA00023157"/>
    </source>
</evidence>
<evidence type="ECO:0000256" key="8">
    <source>
        <dbReference type="ARBA" id="ARBA00023136"/>
    </source>
</evidence>
<dbReference type="GO" id="GO:0005886">
    <property type="term" value="C:plasma membrane"/>
    <property type="evidence" value="ECO:0007669"/>
    <property type="project" value="UniProtKB-SubCell"/>
</dbReference>
<dbReference type="FunFam" id="1.20.1070.10:FF:000024">
    <property type="entry name" value="Olfactory receptor"/>
    <property type="match status" value="2"/>
</dbReference>
<feature type="transmembrane region" description="Helical" evidence="13">
    <location>
        <begin position="255"/>
        <end position="275"/>
    </location>
</feature>
<comment type="caution">
    <text evidence="15">The sequence shown here is derived from an EMBL/GenBank/DDBJ whole genome shotgun (WGS) entry which is preliminary data.</text>
</comment>
<name>A0ABD1KB54_9TELE</name>
<dbReference type="PRINTS" id="PR00245">
    <property type="entry name" value="OLFACTORYR"/>
</dbReference>
<dbReference type="InterPro" id="IPR000276">
    <property type="entry name" value="GPCR_Rhodpsn"/>
</dbReference>
<feature type="domain" description="G-protein coupled receptors family 1 profile" evidence="14">
    <location>
        <begin position="237"/>
        <end position="416"/>
    </location>
</feature>
<feature type="transmembrane region" description="Helical" evidence="13">
    <location>
        <begin position="221"/>
        <end position="243"/>
    </location>
</feature>
<feature type="transmembrane region" description="Helical" evidence="13">
    <location>
        <begin position="157"/>
        <end position="178"/>
    </location>
</feature>
<feature type="transmembrane region" description="Helical" evidence="13">
    <location>
        <begin position="392"/>
        <end position="412"/>
    </location>
</feature>
<keyword evidence="2" id="KW-1003">Cell membrane</keyword>
<keyword evidence="3" id="KW-0716">Sensory transduction</keyword>
<keyword evidence="7" id="KW-0297">G-protein coupled receptor</keyword>
<keyword evidence="16" id="KW-1185">Reference proteome</keyword>
<feature type="transmembrane region" description="Helical" evidence="13">
    <location>
        <begin position="118"/>
        <end position="136"/>
    </location>
</feature>
<keyword evidence="8 13" id="KW-0472">Membrane</keyword>
<protein>
    <recommendedName>
        <fullName evidence="14">G-protein coupled receptors family 1 profile domain-containing protein</fullName>
    </recommendedName>
</protein>
<dbReference type="AlphaFoldDB" id="A0ABD1KB54"/>
<evidence type="ECO:0000256" key="13">
    <source>
        <dbReference type="SAM" id="Phobius"/>
    </source>
</evidence>
<evidence type="ECO:0000256" key="7">
    <source>
        <dbReference type="ARBA" id="ARBA00023040"/>
    </source>
</evidence>
<dbReference type="GO" id="GO:0007608">
    <property type="term" value="P:sensory perception of smell"/>
    <property type="evidence" value="ECO:0007669"/>
    <property type="project" value="UniProtKB-KW"/>
</dbReference>
<dbReference type="Pfam" id="PF13853">
    <property type="entry name" value="7tm_4"/>
    <property type="match status" value="2"/>
</dbReference>
<feature type="transmembrane region" description="Helical" evidence="13">
    <location>
        <begin position="43"/>
        <end position="66"/>
    </location>
</feature>
<keyword evidence="10" id="KW-0675">Receptor</keyword>
<dbReference type="InterPro" id="IPR000725">
    <property type="entry name" value="Olfact_rcpt"/>
</dbReference>
<feature type="transmembrane region" description="Helical" evidence="13">
    <location>
        <begin position="78"/>
        <end position="98"/>
    </location>
</feature>
<evidence type="ECO:0000313" key="16">
    <source>
        <dbReference type="Proteomes" id="UP001591681"/>
    </source>
</evidence>
<dbReference type="PANTHER" id="PTHR26451:SF871">
    <property type="entry name" value="ODORANT RECEPTOR-RELATED"/>
    <property type="match status" value="1"/>
</dbReference>
<dbReference type="Proteomes" id="UP001591681">
    <property type="component" value="Unassembled WGS sequence"/>
</dbReference>